<dbReference type="PRINTS" id="PR00035">
    <property type="entry name" value="HTHGNTR"/>
</dbReference>
<dbReference type="InterPro" id="IPR011711">
    <property type="entry name" value="GntR_C"/>
</dbReference>
<dbReference type="InterPro" id="IPR036390">
    <property type="entry name" value="WH_DNA-bd_sf"/>
</dbReference>
<evidence type="ECO:0000256" key="3">
    <source>
        <dbReference type="ARBA" id="ARBA00023163"/>
    </source>
</evidence>
<name>A0ABV3GHJ8_MICGL</name>
<keyword evidence="3" id="KW-0804">Transcription</keyword>
<dbReference type="RefSeq" id="WP_358135122.1">
    <property type="nucleotide sequence ID" value="NZ_JBFALK010000011.1"/>
</dbReference>
<comment type="caution">
    <text evidence="5">The sequence shown here is derived from an EMBL/GenBank/DDBJ whole genome shotgun (WGS) entry which is preliminary data.</text>
</comment>
<dbReference type="EMBL" id="JBFALK010000011">
    <property type="protein sequence ID" value="MEV0971136.1"/>
    <property type="molecule type" value="Genomic_DNA"/>
</dbReference>
<dbReference type="PROSITE" id="PS50949">
    <property type="entry name" value="HTH_GNTR"/>
    <property type="match status" value="1"/>
</dbReference>
<keyword evidence="2" id="KW-0238">DNA-binding</keyword>
<gene>
    <name evidence="5" type="ORF">AB0I59_21110</name>
</gene>
<dbReference type="Gene3D" id="1.10.10.10">
    <property type="entry name" value="Winged helix-like DNA-binding domain superfamily/Winged helix DNA-binding domain"/>
    <property type="match status" value="1"/>
</dbReference>
<dbReference type="SMART" id="SM00345">
    <property type="entry name" value="HTH_GNTR"/>
    <property type="match status" value="1"/>
</dbReference>
<sequence>MSDIYTEGGAALPRMTAPVRQEPLVMQLCERFRTLIDDGTWPIGSRIPGENQLASDLGVSRGTVREALRALSMAGLLEPRVGDGTYVRAKDELAAILTRDQRGDELGDTLDVRSILETAAAVRAARHRTEEDIRALRRTLADRATADAARDVDAYVEADAAFHRTLMRAGGNPLLLRLYEAVNESMVASIRRTTSLPEDPQLGALHEALADAVEAGSADRAGACAAELFREVEFLSAVSGEPS</sequence>
<evidence type="ECO:0000256" key="1">
    <source>
        <dbReference type="ARBA" id="ARBA00023015"/>
    </source>
</evidence>
<keyword evidence="1" id="KW-0805">Transcription regulation</keyword>
<dbReference type="InterPro" id="IPR000524">
    <property type="entry name" value="Tscrpt_reg_HTH_GntR"/>
</dbReference>
<evidence type="ECO:0000313" key="5">
    <source>
        <dbReference type="EMBL" id="MEV0971136.1"/>
    </source>
</evidence>
<protein>
    <submittedName>
        <fullName evidence="5">FCD domain-containing protein</fullName>
    </submittedName>
</protein>
<evidence type="ECO:0000259" key="4">
    <source>
        <dbReference type="PROSITE" id="PS50949"/>
    </source>
</evidence>
<dbReference type="Proteomes" id="UP001551675">
    <property type="component" value="Unassembled WGS sequence"/>
</dbReference>
<dbReference type="InterPro" id="IPR036388">
    <property type="entry name" value="WH-like_DNA-bd_sf"/>
</dbReference>
<reference evidence="5 6" key="1">
    <citation type="submission" date="2024-06" db="EMBL/GenBank/DDBJ databases">
        <title>The Natural Products Discovery Center: Release of the First 8490 Sequenced Strains for Exploring Actinobacteria Biosynthetic Diversity.</title>
        <authorList>
            <person name="Kalkreuter E."/>
            <person name="Kautsar S.A."/>
            <person name="Yang D."/>
            <person name="Bader C.D."/>
            <person name="Teijaro C.N."/>
            <person name="Fluegel L."/>
            <person name="Davis C.M."/>
            <person name="Simpson J.R."/>
            <person name="Lauterbach L."/>
            <person name="Steele A.D."/>
            <person name="Gui C."/>
            <person name="Meng S."/>
            <person name="Li G."/>
            <person name="Viehrig K."/>
            <person name="Ye F."/>
            <person name="Su P."/>
            <person name="Kiefer A.F."/>
            <person name="Nichols A."/>
            <person name="Cepeda A.J."/>
            <person name="Yan W."/>
            <person name="Fan B."/>
            <person name="Jiang Y."/>
            <person name="Adhikari A."/>
            <person name="Zheng C.-J."/>
            <person name="Schuster L."/>
            <person name="Cowan T.M."/>
            <person name="Smanski M.J."/>
            <person name="Chevrette M.G."/>
            <person name="De Carvalho L.P.S."/>
            <person name="Shen B."/>
        </authorList>
    </citation>
    <scope>NUCLEOTIDE SEQUENCE [LARGE SCALE GENOMIC DNA]</scope>
    <source>
        <strain evidence="5 6">NPDC050100</strain>
    </source>
</reference>
<dbReference type="CDD" id="cd07377">
    <property type="entry name" value="WHTH_GntR"/>
    <property type="match status" value="1"/>
</dbReference>
<dbReference type="SUPFAM" id="SSF48008">
    <property type="entry name" value="GntR ligand-binding domain-like"/>
    <property type="match status" value="1"/>
</dbReference>
<dbReference type="InterPro" id="IPR008920">
    <property type="entry name" value="TF_FadR/GntR_C"/>
</dbReference>
<dbReference type="Gene3D" id="1.20.120.530">
    <property type="entry name" value="GntR ligand-binding domain-like"/>
    <property type="match status" value="1"/>
</dbReference>
<dbReference type="PANTHER" id="PTHR43537">
    <property type="entry name" value="TRANSCRIPTIONAL REGULATOR, GNTR FAMILY"/>
    <property type="match status" value="1"/>
</dbReference>
<keyword evidence="6" id="KW-1185">Reference proteome</keyword>
<dbReference type="SMART" id="SM00895">
    <property type="entry name" value="FCD"/>
    <property type="match status" value="1"/>
</dbReference>
<dbReference type="PANTHER" id="PTHR43537:SF47">
    <property type="entry name" value="REGULATORY PROTEIN GNTR HTH"/>
    <property type="match status" value="1"/>
</dbReference>
<accession>A0ABV3GHJ8</accession>
<evidence type="ECO:0000256" key="2">
    <source>
        <dbReference type="ARBA" id="ARBA00023125"/>
    </source>
</evidence>
<feature type="domain" description="HTH gntR-type" evidence="4">
    <location>
        <begin position="22"/>
        <end position="90"/>
    </location>
</feature>
<dbReference type="Pfam" id="PF07729">
    <property type="entry name" value="FCD"/>
    <property type="match status" value="1"/>
</dbReference>
<proteinExistence type="predicted"/>
<dbReference type="SUPFAM" id="SSF46785">
    <property type="entry name" value="Winged helix' DNA-binding domain"/>
    <property type="match status" value="1"/>
</dbReference>
<organism evidence="5 6">
    <name type="scientific">Microtetraspora glauca</name>
    <dbReference type="NCBI Taxonomy" id="1996"/>
    <lineage>
        <taxon>Bacteria</taxon>
        <taxon>Bacillati</taxon>
        <taxon>Actinomycetota</taxon>
        <taxon>Actinomycetes</taxon>
        <taxon>Streptosporangiales</taxon>
        <taxon>Streptosporangiaceae</taxon>
        <taxon>Microtetraspora</taxon>
    </lineage>
</organism>
<dbReference type="Pfam" id="PF00392">
    <property type="entry name" value="GntR"/>
    <property type="match status" value="1"/>
</dbReference>
<evidence type="ECO:0000313" key="6">
    <source>
        <dbReference type="Proteomes" id="UP001551675"/>
    </source>
</evidence>